<keyword evidence="1" id="KW-0614">Plasmid</keyword>
<sequence length="52" mass="6169">MQIWGVPLWMSLREIRYLKEEQLANIHQLRHAVQAKPENTMPRLQRQSAGSQ</sequence>
<dbReference type="AlphaFoldDB" id="A0AAX3AHG6"/>
<name>A0AAX3AHG6_9RHOB</name>
<evidence type="ECO:0000313" key="1">
    <source>
        <dbReference type="EMBL" id="UOA25210.1"/>
    </source>
</evidence>
<gene>
    <name evidence="1" type="ORF">DSM110277_03664</name>
</gene>
<evidence type="ECO:0000313" key="2">
    <source>
        <dbReference type="Proteomes" id="UP000830781"/>
    </source>
</evidence>
<reference evidence="2" key="1">
    <citation type="journal article" date="2022" name="Microorganisms">
        <title>Beyond the ABCs#Discovery of Three New Plasmid Types in Rhodobacterales (RepQ, RepY, RepW).</title>
        <authorList>
            <person name="Freese H.M."/>
            <person name="Ringel V."/>
            <person name="Overmann J."/>
            <person name="Petersen J."/>
        </authorList>
    </citation>
    <scope>NUCLEOTIDE SEQUENCE [LARGE SCALE GENOMIC DNA]</scope>
    <source>
        <strain evidence="2">DSM 110277</strain>
        <plasmid evidence="2">pDSM110277_d</plasmid>
    </source>
</reference>
<organism evidence="1 2">
    <name type="scientific">Sulfitobacter pontiacus</name>
    <dbReference type="NCBI Taxonomy" id="60137"/>
    <lineage>
        <taxon>Bacteria</taxon>
        <taxon>Pseudomonadati</taxon>
        <taxon>Pseudomonadota</taxon>
        <taxon>Alphaproteobacteria</taxon>
        <taxon>Rhodobacterales</taxon>
        <taxon>Roseobacteraceae</taxon>
        <taxon>Sulfitobacter</taxon>
    </lineage>
</organism>
<keyword evidence="2" id="KW-1185">Reference proteome</keyword>
<dbReference type="Proteomes" id="UP000830781">
    <property type="component" value="Plasmid pDSM110277_d"/>
</dbReference>
<accession>A0AAX3AHG6</accession>
<protein>
    <submittedName>
        <fullName evidence="1">Uncharacterized protein</fullName>
    </submittedName>
</protein>
<dbReference type="RefSeq" id="WP_160171645.1">
    <property type="nucleotide sequence ID" value="NZ_BSKR01000004.1"/>
</dbReference>
<dbReference type="EMBL" id="CP084963">
    <property type="protein sequence ID" value="UOA25210.1"/>
    <property type="molecule type" value="Genomic_DNA"/>
</dbReference>
<geneLocation type="plasmid" evidence="1 2">
    <name>pDSM110277_d</name>
</geneLocation>
<proteinExistence type="predicted"/>